<keyword evidence="2" id="KW-1185">Reference proteome</keyword>
<proteinExistence type="predicted"/>
<name>A0A9N8ESH0_9STRA</name>
<reference evidence="1" key="1">
    <citation type="submission" date="2020-06" db="EMBL/GenBank/DDBJ databases">
        <authorList>
            <consortium name="Plant Systems Biology data submission"/>
        </authorList>
    </citation>
    <scope>NUCLEOTIDE SEQUENCE</scope>
    <source>
        <strain evidence="1">D6</strain>
    </source>
</reference>
<organism evidence="1 2">
    <name type="scientific">Seminavis robusta</name>
    <dbReference type="NCBI Taxonomy" id="568900"/>
    <lineage>
        <taxon>Eukaryota</taxon>
        <taxon>Sar</taxon>
        <taxon>Stramenopiles</taxon>
        <taxon>Ochrophyta</taxon>
        <taxon>Bacillariophyta</taxon>
        <taxon>Bacillariophyceae</taxon>
        <taxon>Bacillariophycidae</taxon>
        <taxon>Naviculales</taxon>
        <taxon>Naviculaceae</taxon>
        <taxon>Seminavis</taxon>
    </lineage>
</organism>
<evidence type="ECO:0000313" key="2">
    <source>
        <dbReference type="Proteomes" id="UP001153069"/>
    </source>
</evidence>
<dbReference type="EMBL" id="CAICTM010001550">
    <property type="protein sequence ID" value="CAB9524554.1"/>
    <property type="molecule type" value="Genomic_DNA"/>
</dbReference>
<comment type="caution">
    <text evidence="1">The sequence shown here is derived from an EMBL/GenBank/DDBJ whole genome shotgun (WGS) entry which is preliminary data.</text>
</comment>
<evidence type="ECO:0000313" key="1">
    <source>
        <dbReference type="EMBL" id="CAB9524554.1"/>
    </source>
</evidence>
<accession>A0A9N8ESH0</accession>
<dbReference type="AlphaFoldDB" id="A0A9N8ESH0"/>
<gene>
    <name evidence="1" type="ORF">SEMRO_1552_G281820.1</name>
</gene>
<dbReference type="Proteomes" id="UP001153069">
    <property type="component" value="Unassembled WGS sequence"/>
</dbReference>
<sequence>MTFHWVGGSASIAVRTVRGTLGTRRLFHHLSALNGSHLVSKPTIPQEPTSHSSNGDVRQFASAREAAFKKDEAATPSPAELTFSTPQVKELYERMIQLERDQVSLVGEMVLGTLRMPVEQDEFYYHGIGKSGGRGGAGAAAPVEVVEAVKKGQI</sequence>
<protein>
    <submittedName>
        <fullName evidence="1">Uncharacterized protein</fullName>
    </submittedName>
</protein>